<reference evidence="1 2" key="2">
    <citation type="submission" date="2018-11" db="EMBL/GenBank/DDBJ databases">
        <authorList>
            <consortium name="Pathogen Informatics"/>
        </authorList>
    </citation>
    <scope>NUCLEOTIDE SEQUENCE [LARGE SCALE GENOMIC DNA]</scope>
</reference>
<dbReference type="Proteomes" id="UP000267096">
    <property type="component" value="Unassembled WGS sequence"/>
</dbReference>
<sequence>MIVQRFPLNSAQTGFRESVVPLPKWMHQCQQYFDDVFCCFPDRLPKSEIHCDMQDGQDPWVAPGNFWQTLQVDGTMVVQHFAEYNILDTKKRLIYPVKFDEKPLDLRPASFFFPMENIMDLTEIAIRDDRFFFICEYVKLNIQQFRLVGDTDEKCHKTSFIKKDGMRGLRFCTNPIYHAIIQYDTLRPREHLYMQWQLQVSYREDDRKIYKYDAVNISPSGQIVMECNITEINVYVTGDGVLLKYVISLPKSDLKSLLGNSF</sequence>
<dbReference type="EMBL" id="UYRR01030973">
    <property type="protein sequence ID" value="VDK41848.1"/>
    <property type="molecule type" value="Genomic_DNA"/>
</dbReference>
<gene>
    <name evidence="1" type="ORF">ASIM_LOCUS9832</name>
</gene>
<organism evidence="3">
    <name type="scientific">Anisakis simplex</name>
    <name type="common">Herring worm</name>
    <dbReference type="NCBI Taxonomy" id="6269"/>
    <lineage>
        <taxon>Eukaryota</taxon>
        <taxon>Metazoa</taxon>
        <taxon>Ecdysozoa</taxon>
        <taxon>Nematoda</taxon>
        <taxon>Chromadorea</taxon>
        <taxon>Rhabditida</taxon>
        <taxon>Spirurina</taxon>
        <taxon>Ascaridomorpha</taxon>
        <taxon>Ascaridoidea</taxon>
        <taxon>Anisakidae</taxon>
        <taxon>Anisakis</taxon>
        <taxon>Anisakis simplex complex</taxon>
    </lineage>
</organism>
<dbReference type="WBParaSite" id="ASIM_0001010101-mRNA-1">
    <property type="protein sequence ID" value="ASIM_0001010101-mRNA-1"/>
    <property type="gene ID" value="ASIM_0001010101"/>
</dbReference>
<reference evidence="3" key="1">
    <citation type="submission" date="2017-02" db="UniProtKB">
        <authorList>
            <consortium name="WormBaseParasite"/>
        </authorList>
    </citation>
    <scope>IDENTIFICATION</scope>
</reference>
<evidence type="ECO:0000313" key="3">
    <source>
        <dbReference type="WBParaSite" id="ASIM_0001010101-mRNA-1"/>
    </source>
</evidence>
<protein>
    <submittedName>
        <fullName evidence="3">Sucrase-isomaltase, intestinal</fullName>
    </submittedName>
</protein>
<dbReference type="AlphaFoldDB" id="A0A0M3JQY3"/>
<keyword evidence="2" id="KW-1185">Reference proteome</keyword>
<accession>A0A0M3JQY3</accession>
<evidence type="ECO:0000313" key="1">
    <source>
        <dbReference type="EMBL" id="VDK41848.1"/>
    </source>
</evidence>
<evidence type="ECO:0000313" key="2">
    <source>
        <dbReference type="Proteomes" id="UP000267096"/>
    </source>
</evidence>
<dbReference type="OrthoDB" id="5824014at2759"/>
<name>A0A0M3JQY3_ANISI</name>
<proteinExistence type="predicted"/>